<evidence type="ECO:0000313" key="2">
    <source>
        <dbReference type="EMBL" id="KAF9605252.1"/>
    </source>
</evidence>
<feature type="compositionally biased region" description="Basic and acidic residues" evidence="1">
    <location>
        <begin position="38"/>
        <end position="50"/>
    </location>
</feature>
<dbReference type="OrthoDB" id="248495at2759"/>
<feature type="compositionally biased region" description="Basic and acidic residues" evidence="1">
    <location>
        <begin position="150"/>
        <end position="161"/>
    </location>
</feature>
<comment type="caution">
    <text evidence="2">The sequence shown here is derived from an EMBL/GenBank/DDBJ whole genome shotgun (WGS) entry which is preliminary data.</text>
</comment>
<dbReference type="Proteomes" id="UP000631114">
    <property type="component" value="Unassembled WGS sequence"/>
</dbReference>
<proteinExistence type="predicted"/>
<keyword evidence="3" id="KW-1185">Reference proteome</keyword>
<evidence type="ECO:0000313" key="3">
    <source>
        <dbReference type="Proteomes" id="UP000631114"/>
    </source>
</evidence>
<organism evidence="2 3">
    <name type="scientific">Coptis chinensis</name>
    <dbReference type="NCBI Taxonomy" id="261450"/>
    <lineage>
        <taxon>Eukaryota</taxon>
        <taxon>Viridiplantae</taxon>
        <taxon>Streptophyta</taxon>
        <taxon>Embryophyta</taxon>
        <taxon>Tracheophyta</taxon>
        <taxon>Spermatophyta</taxon>
        <taxon>Magnoliopsida</taxon>
        <taxon>Ranunculales</taxon>
        <taxon>Ranunculaceae</taxon>
        <taxon>Coptidoideae</taxon>
        <taxon>Coptis</taxon>
    </lineage>
</organism>
<name>A0A835HVP6_9MAGN</name>
<sequence length="161" mass="18203">MRKPKSCTEEPSDHLPARSFGTILDRGELQRQTVESSDLSKKKMKQERVHRTPLSVYKDTDANVIRNNQPELSKMDATSWLTLGTRSERNKENTAIPTTWNTNKISKKPGSRAVAVSANSFIEVFVDEECMQSTVTSESDKSSMLQLRQGDSRDLKKEIEA</sequence>
<protein>
    <submittedName>
        <fullName evidence="2">Uncharacterized protein</fullName>
    </submittedName>
</protein>
<reference evidence="2 3" key="1">
    <citation type="submission" date="2020-10" db="EMBL/GenBank/DDBJ databases">
        <title>The Coptis chinensis genome and diversification of protoberbering-type alkaloids.</title>
        <authorList>
            <person name="Wang B."/>
            <person name="Shu S."/>
            <person name="Song C."/>
            <person name="Liu Y."/>
        </authorList>
    </citation>
    <scope>NUCLEOTIDE SEQUENCE [LARGE SCALE GENOMIC DNA]</scope>
    <source>
        <strain evidence="2">HL-2020</strain>
        <tissue evidence="2">Leaf</tissue>
    </source>
</reference>
<accession>A0A835HVP6</accession>
<gene>
    <name evidence="2" type="ORF">IFM89_015144</name>
</gene>
<evidence type="ECO:0000256" key="1">
    <source>
        <dbReference type="SAM" id="MobiDB-lite"/>
    </source>
</evidence>
<feature type="compositionally biased region" description="Basic and acidic residues" evidence="1">
    <location>
        <begin position="1"/>
        <end position="16"/>
    </location>
</feature>
<dbReference type="AlphaFoldDB" id="A0A835HVP6"/>
<feature type="compositionally biased region" description="Polar residues" evidence="1">
    <location>
        <begin position="135"/>
        <end position="146"/>
    </location>
</feature>
<feature type="region of interest" description="Disordered" evidence="1">
    <location>
        <begin position="135"/>
        <end position="161"/>
    </location>
</feature>
<dbReference type="EMBL" id="JADFTS010000005">
    <property type="protein sequence ID" value="KAF9605252.1"/>
    <property type="molecule type" value="Genomic_DNA"/>
</dbReference>
<feature type="region of interest" description="Disordered" evidence="1">
    <location>
        <begin position="1"/>
        <end position="53"/>
    </location>
</feature>